<evidence type="ECO:0000256" key="5">
    <source>
        <dbReference type="ARBA" id="ARBA00022741"/>
    </source>
</evidence>
<keyword evidence="2 14" id="KW-0723">Serine/threonine-protein kinase</keyword>
<evidence type="ECO:0000313" key="17">
    <source>
        <dbReference type="Proteomes" id="UP000270094"/>
    </source>
</evidence>
<comment type="catalytic activity">
    <reaction evidence="12">
        <text>L-seryl-[protein] + ATP = O-phospho-L-seryl-[protein] + ADP + H(+)</text>
        <dbReference type="Rhea" id="RHEA:17989"/>
        <dbReference type="Rhea" id="RHEA-COMP:9863"/>
        <dbReference type="Rhea" id="RHEA-COMP:11604"/>
        <dbReference type="ChEBI" id="CHEBI:15378"/>
        <dbReference type="ChEBI" id="CHEBI:29999"/>
        <dbReference type="ChEBI" id="CHEBI:30616"/>
        <dbReference type="ChEBI" id="CHEBI:83421"/>
        <dbReference type="ChEBI" id="CHEBI:456216"/>
        <dbReference type="EC" id="2.7.11.1"/>
    </reaction>
</comment>
<evidence type="ECO:0000256" key="6">
    <source>
        <dbReference type="ARBA" id="ARBA00022777"/>
    </source>
</evidence>
<dbReference type="GO" id="GO:0005737">
    <property type="term" value="C:cytoplasm"/>
    <property type="evidence" value="ECO:0007669"/>
    <property type="project" value="TreeGrafter"/>
</dbReference>
<dbReference type="PROSITE" id="PS50011">
    <property type="entry name" value="PROTEIN_KINASE_DOM"/>
    <property type="match status" value="1"/>
</dbReference>
<feature type="non-terminal residue" evidence="16">
    <location>
        <position position="209"/>
    </location>
</feature>
<organism evidence="16 17">
    <name type="scientific">Strongylus vulgaris</name>
    <name type="common">Blood worm</name>
    <dbReference type="NCBI Taxonomy" id="40348"/>
    <lineage>
        <taxon>Eukaryota</taxon>
        <taxon>Metazoa</taxon>
        <taxon>Ecdysozoa</taxon>
        <taxon>Nematoda</taxon>
        <taxon>Chromadorea</taxon>
        <taxon>Rhabditida</taxon>
        <taxon>Rhabditina</taxon>
        <taxon>Rhabditomorpha</taxon>
        <taxon>Strongyloidea</taxon>
        <taxon>Strongylidae</taxon>
        <taxon>Strongylus</taxon>
    </lineage>
</organism>
<feature type="binding site" evidence="13">
    <location>
        <position position="104"/>
    </location>
    <ligand>
        <name>ATP</name>
        <dbReference type="ChEBI" id="CHEBI:30616"/>
    </ligand>
</feature>
<evidence type="ECO:0000256" key="11">
    <source>
        <dbReference type="ARBA" id="ARBA00047899"/>
    </source>
</evidence>
<dbReference type="Gene3D" id="1.10.510.10">
    <property type="entry name" value="Transferase(Phosphotransferase) domain 1"/>
    <property type="match status" value="1"/>
</dbReference>
<keyword evidence="17" id="KW-1185">Reference proteome</keyword>
<dbReference type="PANTHER" id="PTHR11042:SF183">
    <property type="entry name" value="MEMBRANE-ASSOCIATED TYROSINE- AND THREONINE-SPECIFIC CDC2-INHIBITORY KINASE"/>
    <property type="match status" value="1"/>
</dbReference>
<evidence type="ECO:0000256" key="3">
    <source>
        <dbReference type="ARBA" id="ARBA00022679"/>
    </source>
</evidence>
<dbReference type="Gene3D" id="3.30.200.20">
    <property type="entry name" value="Phosphorylase Kinase, domain 1"/>
    <property type="match status" value="1"/>
</dbReference>
<evidence type="ECO:0000313" key="16">
    <source>
        <dbReference type="EMBL" id="VDM82343.1"/>
    </source>
</evidence>
<comment type="similarity">
    <text evidence="10">Belongs to the protein kinase superfamily. Ser/Thr protein kinase family. GCN2 subfamily.</text>
</comment>
<dbReference type="PANTHER" id="PTHR11042">
    <property type="entry name" value="EUKARYOTIC TRANSLATION INITIATION FACTOR 2-ALPHA KINASE EIF2-ALPHA KINASE -RELATED"/>
    <property type="match status" value="1"/>
</dbReference>
<dbReference type="OrthoDB" id="5337378at2759"/>
<keyword evidence="4" id="KW-0479">Metal-binding</keyword>
<dbReference type="AlphaFoldDB" id="A0A3P7JNA0"/>
<accession>A0A3P7JNA0</accession>
<keyword evidence="7 13" id="KW-0067">ATP-binding</keyword>
<dbReference type="InterPro" id="IPR011009">
    <property type="entry name" value="Kinase-like_dom_sf"/>
</dbReference>
<dbReference type="PROSITE" id="PS00108">
    <property type="entry name" value="PROTEIN_KINASE_ST"/>
    <property type="match status" value="1"/>
</dbReference>
<dbReference type="Proteomes" id="UP000270094">
    <property type="component" value="Unassembled WGS sequence"/>
</dbReference>
<feature type="domain" description="Protein kinase" evidence="15">
    <location>
        <begin position="74"/>
        <end position="209"/>
    </location>
</feature>
<dbReference type="GO" id="GO:0004674">
    <property type="term" value="F:protein serine/threonine kinase activity"/>
    <property type="evidence" value="ECO:0007669"/>
    <property type="project" value="UniProtKB-KW"/>
</dbReference>
<dbReference type="SUPFAM" id="SSF56112">
    <property type="entry name" value="Protein kinase-like (PK-like)"/>
    <property type="match status" value="1"/>
</dbReference>
<evidence type="ECO:0000256" key="14">
    <source>
        <dbReference type="RuleBase" id="RU000304"/>
    </source>
</evidence>
<keyword evidence="3" id="KW-0808">Transferase</keyword>
<keyword evidence="5 13" id="KW-0547">Nucleotide-binding</keyword>
<dbReference type="SMART" id="SM00220">
    <property type="entry name" value="S_TKc"/>
    <property type="match status" value="1"/>
</dbReference>
<keyword evidence="9" id="KW-0131">Cell cycle</keyword>
<evidence type="ECO:0000256" key="4">
    <source>
        <dbReference type="ARBA" id="ARBA00022723"/>
    </source>
</evidence>
<reference evidence="16 17" key="1">
    <citation type="submission" date="2018-11" db="EMBL/GenBank/DDBJ databases">
        <authorList>
            <consortium name="Pathogen Informatics"/>
        </authorList>
    </citation>
    <scope>NUCLEOTIDE SEQUENCE [LARGE SCALE GENOMIC DNA]</scope>
</reference>
<evidence type="ECO:0000256" key="1">
    <source>
        <dbReference type="ARBA" id="ARBA00012513"/>
    </source>
</evidence>
<sequence>MECGEVKTDHQERNMHPLSRVAVTRTTRSAGRVYPPGFPVMRPHQISGMKSPLRTHLSPMYRFSKTKTYMEQCFEVIKVLGNGSFGQVLDVKCLETGKRFAIKKALRTFESSGKRHRQLLEVITHESVIPHPNIIRFEKAWEERGRLYIQTELCGPNLNDYRSEFGPLSEDELWTVFVDILKALEHLHSEEILHLDVKPSNIFISLNRT</sequence>
<evidence type="ECO:0000256" key="13">
    <source>
        <dbReference type="PROSITE-ProRule" id="PRU10141"/>
    </source>
</evidence>
<evidence type="ECO:0000256" key="2">
    <source>
        <dbReference type="ARBA" id="ARBA00022527"/>
    </source>
</evidence>
<dbReference type="PROSITE" id="PS00107">
    <property type="entry name" value="PROTEIN_KINASE_ATP"/>
    <property type="match status" value="1"/>
</dbReference>
<dbReference type="GO" id="GO:0110031">
    <property type="term" value="P:negative regulation of G2/MI transition of meiotic cell cycle"/>
    <property type="evidence" value="ECO:0007669"/>
    <property type="project" value="TreeGrafter"/>
</dbReference>
<dbReference type="GO" id="GO:0051321">
    <property type="term" value="P:meiotic cell cycle"/>
    <property type="evidence" value="ECO:0007669"/>
    <property type="project" value="TreeGrafter"/>
</dbReference>
<dbReference type="InterPro" id="IPR050339">
    <property type="entry name" value="CC_SR_Kinase"/>
</dbReference>
<gene>
    <name evidence="16" type="ORF">SVUK_LOCUS17341</name>
</gene>
<keyword evidence="8" id="KW-0460">Magnesium</keyword>
<evidence type="ECO:0000256" key="10">
    <source>
        <dbReference type="ARBA" id="ARBA00037982"/>
    </source>
</evidence>
<dbReference type="InterPro" id="IPR017441">
    <property type="entry name" value="Protein_kinase_ATP_BS"/>
</dbReference>
<evidence type="ECO:0000256" key="8">
    <source>
        <dbReference type="ARBA" id="ARBA00022842"/>
    </source>
</evidence>
<protein>
    <recommendedName>
        <fullName evidence="1">non-specific serine/threonine protein kinase</fullName>
        <ecNumber evidence="1">2.7.11.1</ecNumber>
    </recommendedName>
</protein>
<dbReference type="Pfam" id="PF00069">
    <property type="entry name" value="Pkinase"/>
    <property type="match status" value="1"/>
</dbReference>
<dbReference type="EMBL" id="UYYB01117146">
    <property type="protein sequence ID" value="VDM82343.1"/>
    <property type="molecule type" value="Genomic_DNA"/>
</dbReference>
<dbReference type="GO" id="GO:0005524">
    <property type="term" value="F:ATP binding"/>
    <property type="evidence" value="ECO:0007669"/>
    <property type="project" value="UniProtKB-UniRule"/>
</dbReference>
<dbReference type="EC" id="2.7.11.1" evidence="1"/>
<proteinExistence type="inferred from homology"/>
<dbReference type="InterPro" id="IPR008271">
    <property type="entry name" value="Ser/Thr_kinase_AS"/>
</dbReference>
<evidence type="ECO:0000256" key="9">
    <source>
        <dbReference type="ARBA" id="ARBA00023306"/>
    </source>
</evidence>
<evidence type="ECO:0000256" key="7">
    <source>
        <dbReference type="ARBA" id="ARBA00022840"/>
    </source>
</evidence>
<dbReference type="InterPro" id="IPR000719">
    <property type="entry name" value="Prot_kinase_dom"/>
</dbReference>
<evidence type="ECO:0000256" key="12">
    <source>
        <dbReference type="ARBA" id="ARBA00048679"/>
    </source>
</evidence>
<dbReference type="GO" id="GO:0046872">
    <property type="term" value="F:metal ion binding"/>
    <property type="evidence" value="ECO:0007669"/>
    <property type="project" value="UniProtKB-KW"/>
</dbReference>
<name>A0A3P7JNA0_STRVU</name>
<dbReference type="GO" id="GO:0005634">
    <property type="term" value="C:nucleus"/>
    <property type="evidence" value="ECO:0007669"/>
    <property type="project" value="TreeGrafter"/>
</dbReference>
<evidence type="ECO:0000259" key="15">
    <source>
        <dbReference type="PROSITE" id="PS50011"/>
    </source>
</evidence>
<comment type="catalytic activity">
    <reaction evidence="11">
        <text>L-threonyl-[protein] + ATP = O-phospho-L-threonyl-[protein] + ADP + H(+)</text>
        <dbReference type="Rhea" id="RHEA:46608"/>
        <dbReference type="Rhea" id="RHEA-COMP:11060"/>
        <dbReference type="Rhea" id="RHEA-COMP:11605"/>
        <dbReference type="ChEBI" id="CHEBI:15378"/>
        <dbReference type="ChEBI" id="CHEBI:30013"/>
        <dbReference type="ChEBI" id="CHEBI:30616"/>
        <dbReference type="ChEBI" id="CHEBI:61977"/>
        <dbReference type="ChEBI" id="CHEBI:456216"/>
        <dbReference type="EC" id="2.7.11.1"/>
    </reaction>
</comment>
<keyword evidence="6" id="KW-0418">Kinase</keyword>